<dbReference type="SUPFAM" id="SSF53790">
    <property type="entry name" value="Tetrapyrrole methylase"/>
    <property type="match status" value="1"/>
</dbReference>
<dbReference type="InterPro" id="IPR012818">
    <property type="entry name" value="CbiE"/>
</dbReference>
<dbReference type="EC" id="2.1.1.132" evidence="7"/>
<gene>
    <name evidence="7" type="primary">cobL</name>
    <name evidence="7" type="ORF">NCTC10821_05621</name>
</gene>
<keyword evidence="8" id="KW-1185">Reference proteome</keyword>
<dbReference type="InterPro" id="IPR029063">
    <property type="entry name" value="SAM-dependent_MTases_sf"/>
</dbReference>
<dbReference type="InterPro" id="IPR006365">
    <property type="entry name" value="Cbl_synth_CobL"/>
</dbReference>
<dbReference type="OrthoDB" id="9787825at2"/>
<dbReference type="CDD" id="cd11644">
    <property type="entry name" value="Precorrin-6Y-MT"/>
    <property type="match status" value="1"/>
</dbReference>
<dbReference type="RefSeq" id="WP_115282039.1">
    <property type="nucleotide sequence ID" value="NZ_AP022600.1"/>
</dbReference>
<dbReference type="PIRSF" id="PIRSF036428">
    <property type="entry name" value="CobL"/>
    <property type="match status" value="1"/>
</dbReference>
<dbReference type="NCBIfam" id="TIGR02467">
    <property type="entry name" value="CbiE"/>
    <property type="match status" value="1"/>
</dbReference>
<keyword evidence="5" id="KW-0949">S-adenosyl-L-methionine</keyword>
<evidence type="ECO:0000256" key="3">
    <source>
        <dbReference type="ARBA" id="ARBA00022603"/>
    </source>
</evidence>
<dbReference type="InterPro" id="IPR014008">
    <property type="entry name" value="Cbl_synth_MTase_CbiT"/>
</dbReference>
<protein>
    <submittedName>
        <fullName evidence="7">Precorrin-6Y C5,15-methyltransferase</fullName>
        <ecNumber evidence="7">2.1.1.132</ecNumber>
    </submittedName>
</protein>
<dbReference type="GO" id="GO:0009236">
    <property type="term" value="P:cobalamin biosynthetic process"/>
    <property type="evidence" value="ECO:0007669"/>
    <property type="project" value="UniProtKB-UniPathway"/>
</dbReference>
<proteinExistence type="predicted"/>
<dbReference type="InterPro" id="IPR000878">
    <property type="entry name" value="4pyrrol_Mease"/>
</dbReference>
<comment type="pathway">
    <text evidence="1">Cofactor biosynthesis; adenosylcobalamin biosynthesis.</text>
</comment>
<dbReference type="GO" id="GO:0046025">
    <property type="term" value="F:precorrin-6Y C5,15-methyltransferase (decarboxylating) activity"/>
    <property type="evidence" value="ECO:0007669"/>
    <property type="project" value="UniProtKB-EC"/>
</dbReference>
<dbReference type="Proteomes" id="UP000254978">
    <property type="component" value="Unassembled WGS sequence"/>
</dbReference>
<dbReference type="GO" id="GO:0032259">
    <property type="term" value="P:methylation"/>
    <property type="evidence" value="ECO:0007669"/>
    <property type="project" value="UniProtKB-KW"/>
</dbReference>
<keyword evidence="2" id="KW-0169">Cobalamin biosynthesis</keyword>
<dbReference type="UniPathway" id="UPA00148"/>
<name>A0A378TMP5_9MYCO</name>
<evidence type="ECO:0000313" key="7">
    <source>
        <dbReference type="EMBL" id="STZ62058.1"/>
    </source>
</evidence>
<accession>A0A378TMP5</accession>
<feature type="domain" description="Tetrapyrrole methylase" evidence="6">
    <location>
        <begin position="8"/>
        <end position="190"/>
    </location>
</feature>
<keyword evidence="3 7" id="KW-0489">Methyltransferase</keyword>
<dbReference type="CDD" id="cd02440">
    <property type="entry name" value="AdoMet_MTases"/>
    <property type="match status" value="1"/>
</dbReference>
<dbReference type="NCBIfam" id="TIGR02469">
    <property type="entry name" value="CbiT"/>
    <property type="match status" value="1"/>
</dbReference>
<dbReference type="GO" id="GO:0008276">
    <property type="term" value="F:protein methyltransferase activity"/>
    <property type="evidence" value="ECO:0007669"/>
    <property type="project" value="InterPro"/>
</dbReference>
<dbReference type="Pfam" id="PF00590">
    <property type="entry name" value="TP_methylase"/>
    <property type="match status" value="1"/>
</dbReference>
<evidence type="ECO:0000256" key="1">
    <source>
        <dbReference type="ARBA" id="ARBA00004953"/>
    </source>
</evidence>
<evidence type="ECO:0000256" key="2">
    <source>
        <dbReference type="ARBA" id="ARBA00022573"/>
    </source>
</evidence>
<dbReference type="InterPro" id="IPR050714">
    <property type="entry name" value="Cobalamin_biosynth_MTase"/>
</dbReference>
<dbReference type="InterPro" id="IPR035996">
    <property type="entry name" value="4pyrrol_Methylase_sf"/>
</dbReference>
<dbReference type="Gene3D" id="3.40.50.150">
    <property type="entry name" value="Vaccinia Virus protein VP39"/>
    <property type="match status" value="1"/>
</dbReference>
<evidence type="ECO:0000256" key="4">
    <source>
        <dbReference type="ARBA" id="ARBA00022679"/>
    </source>
</evidence>
<evidence type="ECO:0000313" key="8">
    <source>
        <dbReference type="Proteomes" id="UP000254978"/>
    </source>
</evidence>
<dbReference type="PANTHER" id="PTHR43182:SF1">
    <property type="entry name" value="COBALT-PRECORRIN-7 C(5)-METHYLTRANSFERASE"/>
    <property type="match status" value="1"/>
</dbReference>
<reference evidence="7 8" key="1">
    <citation type="submission" date="2018-06" db="EMBL/GenBank/DDBJ databases">
        <authorList>
            <consortium name="Pathogen Informatics"/>
            <person name="Doyle S."/>
        </authorList>
    </citation>
    <scope>NUCLEOTIDE SEQUENCE [LARGE SCALE GENOMIC DNA]</scope>
    <source>
        <strain evidence="7 8">NCTC10821</strain>
    </source>
</reference>
<dbReference type="AlphaFoldDB" id="A0A378TMP5"/>
<sequence length="398" mass="42663">MSRVVVPRVIVVGIGADGMAGLGEPARRELQAATVVHGSQRQLDLLDDTVTAQRQVWPSPLLGALQDIRDHSRGDVHIVASGDPMLHGIGATCVRIFGADRVTVYPHVSSVTLACARLGWSVQDTEVISLMTRPLHTAVRRGGQAIILARNGTDPAELAALLVATGRGDSEFSVLEQLGGPAERLRSTTARLWAGGSPDEVDDLNVVAVRYLPDDRRLQALPDSDFEHDGQITKQSIRAVTLAALAPRPGELLWDVGAGSGSVAIEWCRSGPGCRAVAFERDDVRRQRITDNGIRHGVDIEIHGAAPGSFEQASTHPDAIFVGGETSELLGECYSYLKPGGRLVANAVTAESEAALVKFHGLFGGRLARFQHYGGEPLGRFTGWRPAMPITQWIVEKP</sequence>
<evidence type="ECO:0000256" key="5">
    <source>
        <dbReference type="ARBA" id="ARBA00022691"/>
    </source>
</evidence>
<dbReference type="SUPFAM" id="SSF53335">
    <property type="entry name" value="S-adenosyl-L-methionine-dependent methyltransferases"/>
    <property type="match status" value="1"/>
</dbReference>
<organism evidence="7 8">
    <name type="scientific">Mycolicibacterium tokaiense</name>
    <dbReference type="NCBI Taxonomy" id="39695"/>
    <lineage>
        <taxon>Bacteria</taxon>
        <taxon>Bacillati</taxon>
        <taxon>Actinomycetota</taxon>
        <taxon>Actinomycetes</taxon>
        <taxon>Mycobacteriales</taxon>
        <taxon>Mycobacteriaceae</taxon>
        <taxon>Mycolicibacterium</taxon>
    </lineage>
</organism>
<dbReference type="InterPro" id="IPR014777">
    <property type="entry name" value="4pyrrole_Mease_sub1"/>
</dbReference>
<dbReference type="EMBL" id="UGQT01000001">
    <property type="protein sequence ID" value="STZ62058.1"/>
    <property type="molecule type" value="Genomic_DNA"/>
</dbReference>
<keyword evidence="4 7" id="KW-0808">Transferase</keyword>
<dbReference type="Gene3D" id="3.40.1010.10">
    <property type="entry name" value="Cobalt-precorrin-4 Transmethylase, Domain 1"/>
    <property type="match status" value="1"/>
</dbReference>
<evidence type="ECO:0000259" key="6">
    <source>
        <dbReference type="Pfam" id="PF00590"/>
    </source>
</evidence>
<dbReference type="PANTHER" id="PTHR43182">
    <property type="entry name" value="COBALT-PRECORRIN-6B C(15)-METHYLTRANSFERASE (DECARBOXYLATING)"/>
    <property type="match status" value="1"/>
</dbReference>